<evidence type="ECO:0000256" key="1">
    <source>
        <dbReference type="SAM" id="Phobius"/>
    </source>
</evidence>
<sequence>MLKTFSLLYESYVVPGATLLPIIAGLIYYKRLSKAIHALIVYLGIALLINIVGIVMANHNINNMPLLHIYTLFELLAVMWYYKRAFNTQAAATRITVLMVVYSVLCVLNFTFFQSIYQFNTYTRPLEAIIVVVTGCIYLSVLGNADSKDSVNNAGRWITGGFLLYFCSSFFQFVFSNVISHHASKSVKFIIWNLHDTFVLIMYIFFFVAIRYEASKR</sequence>
<comment type="caution">
    <text evidence="2">The sequence shown here is derived from an EMBL/GenBank/DDBJ whole genome shotgun (WGS) entry which is preliminary data.</text>
</comment>
<keyword evidence="1" id="KW-0472">Membrane</keyword>
<feature type="transmembrane region" description="Helical" evidence="1">
    <location>
        <begin position="128"/>
        <end position="145"/>
    </location>
</feature>
<feature type="transmembrane region" description="Helical" evidence="1">
    <location>
        <begin position="36"/>
        <end position="57"/>
    </location>
</feature>
<evidence type="ECO:0000313" key="3">
    <source>
        <dbReference type="Proteomes" id="UP001597557"/>
    </source>
</evidence>
<feature type="transmembrane region" description="Helical" evidence="1">
    <location>
        <begin position="12"/>
        <end position="29"/>
    </location>
</feature>
<dbReference type="EMBL" id="JBHUPD010000001">
    <property type="protein sequence ID" value="MFD2871453.1"/>
    <property type="molecule type" value="Genomic_DNA"/>
</dbReference>
<accession>A0ABW5Y7X7</accession>
<evidence type="ECO:0000313" key="2">
    <source>
        <dbReference type="EMBL" id="MFD2871453.1"/>
    </source>
</evidence>
<keyword evidence="1" id="KW-1133">Transmembrane helix</keyword>
<reference evidence="3" key="1">
    <citation type="journal article" date="2019" name="Int. J. Syst. Evol. Microbiol.">
        <title>The Global Catalogue of Microorganisms (GCM) 10K type strain sequencing project: providing services to taxonomists for standard genome sequencing and annotation.</title>
        <authorList>
            <consortium name="The Broad Institute Genomics Platform"/>
            <consortium name="The Broad Institute Genome Sequencing Center for Infectious Disease"/>
            <person name="Wu L."/>
            <person name="Ma J."/>
        </authorList>
    </citation>
    <scope>NUCLEOTIDE SEQUENCE [LARGE SCALE GENOMIC DNA]</scope>
    <source>
        <strain evidence="3">KCTC 22437</strain>
    </source>
</reference>
<organism evidence="2 3">
    <name type="scientific">Mucilaginibacter ximonensis</name>
    <dbReference type="NCBI Taxonomy" id="538021"/>
    <lineage>
        <taxon>Bacteria</taxon>
        <taxon>Pseudomonadati</taxon>
        <taxon>Bacteroidota</taxon>
        <taxon>Sphingobacteriia</taxon>
        <taxon>Sphingobacteriales</taxon>
        <taxon>Sphingobacteriaceae</taxon>
        <taxon>Mucilaginibacter</taxon>
    </lineage>
</organism>
<dbReference type="Proteomes" id="UP001597557">
    <property type="component" value="Unassembled WGS sequence"/>
</dbReference>
<feature type="transmembrane region" description="Helical" evidence="1">
    <location>
        <begin position="63"/>
        <end position="82"/>
    </location>
</feature>
<protein>
    <recommendedName>
        <fullName evidence="4">YhhN-like protein</fullName>
    </recommendedName>
</protein>
<feature type="transmembrane region" description="Helical" evidence="1">
    <location>
        <begin position="94"/>
        <end position="116"/>
    </location>
</feature>
<evidence type="ECO:0008006" key="4">
    <source>
        <dbReference type="Google" id="ProtNLM"/>
    </source>
</evidence>
<name>A0ABW5Y7X7_9SPHI</name>
<dbReference type="RefSeq" id="WP_377182147.1">
    <property type="nucleotide sequence ID" value="NZ_JBHUPD010000001.1"/>
</dbReference>
<keyword evidence="1" id="KW-0812">Transmembrane</keyword>
<gene>
    <name evidence="2" type="ORF">ACFS5N_03165</name>
</gene>
<proteinExistence type="predicted"/>
<feature type="transmembrane region" description="Helical" evidence="1">
    <location>
        <begin position="157"/>
        <end position="178"/>
    </location>
</feature>
<feature type="transmembrane region" description="Helical" evidence="1">
    <location>
        <begin position="190"/>
        <end position="210"/>
    </location>
</feature>
<keyword evidence="3" id="KW-1185">Reference proteome</keyword>